<dbReference type="EMBL" id="QXGL01000004">
    <property type="protein sequence ID" value="RSX52946.1"/>
    <property type="molecule type" value="Genomic_DNA"/>
</dbReference>
<dbReference type="InterPro" id="IPR041033">
    <property type="entry name" value="SpaA_PFL_dom_1"/>
</dbReference>
<feature type="domain" description="SpaA-like prealbumin fold" evidence="9">
    <location>
        <begin position="924"/>
        <end position="1008"/>
    </location>
</feature>
<feature type="domain" description="CNA-B" evidence="8">
    <location>
        <begin position="2172"/>
        <end position="2208"/>
    </location>
</feature>
<dbReference type="Gene3D" id="2.60.40.740">
    <property type="match status" value="3"/>
</dbReference>
<dbReference type="GO" id="GO:0005975">
    <property type="term" value="P:carbohydrate metabolic process"/>
    <property type="evidence" value="ECO:0007669"/>
    <property type="project" value="UniProtKB-ARBA"/>
</dbReference>
<dbReference type="Pfam" id="PF17802">
    <property type="entry name" value="SpaA"/>
    <property type="match status" value="5"/>
</dbReference>
<feature type="chain" id="PRO_5019246219" evidence="7">
    <location>
        <begin position="39"/>
        <end position="2352"/>
    </location>
</feature>
<feature type="domain" description="CNA-B" evidence="8">
    <location>
        <begin position="2083"/>
        <end position="2122"/>
    </location>
</feature>
<feature type="domain" description="SpaA-like prealbumin fold" evidence="9">
    <location>
        <begin position="1586"/>
        <end position="1685"/>
    </location>
</feature>
<keyword evidence="11" id="KW-1185">Reference proteome</keyword>
<dbReference type="Gene3D" id="2.60.40.1140">
    <property type="entry name" value="Collagen-binding surface protein Cna, B-type domain"/>
    <property type="match status" value="6"/>
</dbReference>
<keyword evidence="5" id="KW-0572">Peptidoglycan-anchor</keyword>
<evidence type="ECO:0000256" key="6">
    <source>
        <dbReference type="SAM" id="MobiDB-lite"/>
    </source>
</evidence>
<gene>
    <name evidence="10" type="ORF">D2E25_1517</name>
</gene>
<feature type="domain" description="CNA-B" evidence="8">
    <location>
        <begin position="1170"/>
        <end position="1259"/>
    </location>
</feature>
<feature type="domain" description="SpaA-like prealbumin fold" evidence="9">
    <location>
        <begin position="1484"/>
        <end position="1567"/>
    </location>
</feature>
<comment type="subcellular location">
    <subcellularLocation>
        <location evidence="1">Secreted</location>
        <location evidence="1">Cell wall</location>
    </subcellularLocation>
</comment>
<protein>
    <submittedName>
        <fullName evidence="10">Cna protein B-type domain-containing protein</fullName>
    </submittedName>
</protein>
<feature type="signal peptide" evidence="7">
    <location>
        <begin position="1"/>
        <end position="38"/>
    </location>
</feature>
<name>A0A430FJE2_9BIFI</name>
<sequence>MRCSKVLASRKLLTTLASIVIAIAMILCGNLVAATANAATQYEIGSAQAPVLKGDTSITINGKPFTTGMKVSYGDEVKLKLYWTMPNDTDIQQGDQFTYDLPKGITFKSGETYTIYGDDGRERGTFTVNGSRIVATFDRDDTGSNKKIYVTVNGTINEESTGDNNGGKASFEFPGIGQLEVDVNEKHSLWAQKNGAISTDDPSVFDFVVEVHSTGSNKNVKLEDTMGDLLTLQKDSLKLYTDANCTQVYNGKWEHTDNADLKGFTANIDQMTDGQVLYARYSVKIDRQKVIDAVKNKKWELVNNKVKYYSDDSTNRKTTEQSIWLDSSWSVNKGGQAVTSKDDNGKEHTVINWTITVNADPESDVMPNATTIKDALGANLKAPTGTVKVGYTDVNWQYHETTLNWSDLENGTAKLPDNNGKPHRQYVITYSTEVTKLPETGSGDKLTYKNDVTVTPGDGSGEQNGDGTVTIGKDAVDLDKKYNGDATDTKTLEWLTTFKAKDELPAGKVLTDTVDDDGKDHKDGYVKPNWQVLDPDASKIKIYTDFKNKIEYTGSVTKTVAADRKSFTIKFNETIPKDTKLYISYTSSVLAGTPTGTRFYNTVRFIKKEDTASYKPVVDNMDKSAGASYNDDGNGTPLSRNIMRWQLKVHDIPEDAQSIVITDTLSDGSTTVNGQQTGDHKYIPGSMVAKDSNGKTYSGVTVTDNGDHTLTFVIAKDSPAFKRAQSGTLIIQYDTTYTDFNAALKDSNGHPYTNNAIIHIDGEAQLPDSKLIWTKPGNLVAKKGVYDKNTAPYINYTVTVNPGGTTLNKGKPLTLEDKLGPALALRMDSVVITDTNTKAEVAGATYAYDPGNRVITFTIPDSRAITIAYKAAVQLKPGQDFGQLGNNTIVLKGYEDNSGSSTTTQSGKVQEAQGGITSKLYSLQIYKYADGDATKPLNGAKFKVEKLTVDMDENASNWESDSTKDETVGATLQSGTSGYTSTATGLNADTIYRVTETEGPDGYQYDKANPATLYVVFPGGQPPSGHEASFYQGKTVNGKPLTIATADNVTLQNYLWSVSNESAKKGSFKLDKKDEQGHWLNGATFTLTKNGDSSFKQEYTTENNTAIEFTNLTPGSYTLTETKAPDDYQAADPIAVTVTNSGAVIINGKTVSSDDGKHLTVTDRSNVTSIRARKKWDDGNNQDGKRQPARFQLQKSVDGGEWTNVGQEQVINESASEAQAVVEWTDLPVREGGKEVRYQVIEVNANKDGYKTSDPTIATESDKVSTTTFTNKYTPETVSVPVTKKWNDANNQDNLRPQKIEVQLYANGVAVPGKKLAITPDTDGNWKGTFDNLPKYENGALITYTVQETKVPGGYTASTSGSAKDGITITNTHYPTDTKIRVSKRDLGGAEIAGAKMEIDGTEDESGKKVTETWISEAGKSYEVELKPGSYTLTELKAPNGYYVADPISFKVVRNSDNSLSVTINNKTVDGNLIVMTDIYKPVDVKISKVSLTKGVGEIAGATLTVTGTTLAGETINPIQWESTDEPYEIKLVPGTYNLHESKAPSGYQPARDIAFTVNLDGTVTIDGDTAAGNTVTMTDELNTTNVTVSKTTVAGVAELAGADFKLTGTTFEGDEAPFDSKGFNVPAGVTVSTDGKTLTWTSSVNGPKTFQLPNGTYTLTETAAPEGYDVAAKPITFTVEDGKVVVDEVVSGSNLIRVEDAVKSYTAVSVTKRWEDNGDSDGFRKDVKVTAVLYANGKEMEGEAYHVELNKDNSWTHDWTGLDAKDSEGNEITYTVGEKTEGDKKDEYHASIVKSATANGYDVVIYNIHQPDSRNIDLTKTWNDANNQDGKRPEAIQVTVTGTSEHPKGDGTWEDYSETMIVTTLKPNSNGEWKWTLENLPKKNAYGKDYTYSVKETPVAYYNGFDDAGVCSVENPTDTQCNVTFTPTPADADHPNEQFAITNKHTPEKVSLTVDKVWDDAQNFNGHRPKNVTIWLLTSLWDAGNGWPEPQAYNCKDTDDVKVVGKSCAVLSAEPNKKDSSSANSGTTADSNTGSTDTGTDSTESGTASDDNAAADNAAAEANGTGSTGSTGNATGSDADSTKAADETWTYTFKDLPKYRNGKLLRYSVTEEAVDNYTASLIDNTVYPKPGDQTGSGDATTQSGAARATADVDAYQFTLTNLNERNVTDLTVRKAWNDYNDAYKKRPKSIWVQLYEKTTGKETSSFTQATGVMPAVKTAATNSGSIQSLDGLTEVGKPVELNESNNWSYTFKELSKDKSYEVREVNCTETGDQHSCPVVTALDGYESPIITGNQTTGYTITNTVIPILPDTGGEGTARILLTGFALIMLSGAYFANKYVSSSKRSKKEGAR</sequence>
<dbReference type="InterPro" id="IPR008454">
    <property type="entry name" value="Collagen-bd_Cna-like_B-typ_dom"/>
</dbReference>
<evidence type="ECO:0000259" key="9">
    <source>
        <dbReference type="Pfam" id="PF17802"/>
    </source>
</evidence>
<evidence type="ECO:0000313" key="11">
    <source>
        <dbReference type="Proteomes" id="UP000287533"/>
    </source>
</evidence>
<dbReference type="SUPFAM" id="SSF49478">
    <property type="entry name" value="Cna protein B-type domain"/>
    <property type="match status" value="7"/>
</dbReference>
<proteinExistence type="predicted"/>
<feature type="domain" description="CNA-B" evidence="8">
    <location>
        <begin position="1817"/>
        <end position="1904"/>
    </location>
</feature>
<comment type="caution">
    <text evidence="10">The sequence shown here is derived from an EMBL/GenBank/DDBJ whole genome shotgun (WGS) entry which is preliminary data.</text>
</comment>
<dbReference type="Pfam" id="PF05738">
    <property type="entry name" value="Cna_B"/>
    <property type="match status" value="6"/>
</dbReference>
<dbReference type="InterPro" id="IPR013783">
    <property type="entry name" value="Ig-like_fold"/>
</dbReference>
<dbReference type="InterPro" id="IPR008966">
    <property type="entry name" value="Adhesion_dom_sf"/>
</dbReference>
<evidence type="ECO:0000313" key="10">
    <source>
        <dbReference type="EMBL" id="RSX52946.1"/>
    </source>
</evidence>
<feature type="domain" description="CNA-B" evidence="8">
    <location>
        <begin position="1709"/>
        <end position="1804"/>
    </location>
</feature>
<dbReference type="CDD" id="cd00222">
    <property type="entry name" value="CollagenBindB"/>
    <property type="match status" value="4"/>
</dbReference>
<reference evidence="10 11" key="1">
    <citation type="submission" date="2018-09" db="EMBL/GenBank/DDBJ databases">
        <title>Characterization of the phylogenetic diversity of five novel species belonging to the genus Bifidobacterium.</title>
        <authorList>
            <person name="Lugli G.A."/>
            <person name="Duranti S."/>
            <person name="Milani C."/>
        </authorList>
    </citation>
    <scope>NUCLEOTIDE SEQUENCE [LARGE SCALE GENOMIC DNA]</scope>
    <source>
        <strain evidence="10 11">2034B</strain>
    </source>
</reference>
<accession>A0A430FJE2</accession>
<feature type="domain" description="SpaA-like prealbumin fold" evidence="9">
    <location>
        <begin position="1066"/>
        <end position="1145"/>
    </location>
</feature>
<dbReference type="Gene3D" id="2.60.40.10">
    <property type="entry name" value="Immunoglobulins"/>
    <property type="match status" value="5"/>
</dbReference>
<keyword evidence="3" id="KW-0964">Secreted</keyword>
<feature type="domain" description="CNA-B" evidence="8">
    <location>
        <begin position="1280"/>
        <end position="1372"/>
    </location>
</feature>
<feature type="domain" description="SpaA-like prealbumin fold" evidence="9">
    <location>
        <begin position="1379"/>
        <end position="1467"/>
    </location>
</feature>
<dbReference type="SUPFAM" id="SSF49401">
    <property type="entry name" value="Bacterial adhesins"/>
    <property type="match status" value="3"/>
</dbReference>
<evidence type="ECO:0000256" key="1">
    <source>
        <dbReference type="ARBA" id="ARBA00004191"/>
    </source>
</evidence>
<feature type="compositionally biased region" description="Low complexity" evidence="6">
    <location>
        <begin position="2025"/>
        <end position="2078"/>
    </location>
</feature>
<evidence type="ECO:0000256" key="7">
    <source>
        <dbReference type="SAM" id="SignalP"/>
    </source>
</evidence>
<dbReference type="InterPro" id="IPR011252">
    <property type="entry name" value="Fibrogen-bd_dom1"/>
</dbReference>
<dbReference type="GO" id="GO:0007155">
    <property type="term" value="P:cell adhesion"/>
    <property type="evidence" value="ECO:0007669"/>
    <property type="project" value="InterPro"/>
</dbReference>
<dbReference type="OrthoDB" id="3196823at2"/>
<feature type="region of interest" description="Disordered" evidence="6">
    <location>
        <begin position="2013"/>
        <end position="2085"/>
    </location>
</feature>
<evidence type="ECO:0000256" key="2">
    <source>
        <dbReference type="ARBA" id="ARBA00022512"/>
    </source>
</evidence>
<evidence type="ECO:0000256" key="3">
    <source>
        <dbReference type="ARBA" id="ARBA00022525"/>
    </source>
</evidence>
<dbReference type="Gene3D" id="2.60.40.1280">
    <property type="match status" value="1"/>
</dbReference>
<organism evidence="10 11">
    <name type="scientific">Bifidobacterium goeldii</name>
    <dbReference type="NCBI Taxonomy" id="2306975"/>
    <lineage>
        <taxon>Bacteria</taxon>
        <taxon>Bacillati</taxon>
        <taxon>Actinomycetota</taxon>
        <taxon>Actinomycetes</taxon>
        <taxon>Bifidobacteriales</taxon>
        <taxon>Bifidobacteriaceae</taxon>
        <taxon>Bifidobacterium</taxon>
    </lineage>
</organism>
<keyword evidence="2" id="KW-0134">Cell wall</keyword>
<evidence type="ECO:0000256" key="5">
    <source>
        <dbReference type="ARBA" id="ARBA00023088"/>
    </source>
</evidence>
<keyword evidence="4 7" id="KW-0732">Signal</keyword>
<evidence type="ECO:0000256" key="4">
    <source>
        <dbReference type="ARBA" id="ARBA00022729"/>
    </source>
</evidence>
<dbReference type="Proteomes" id="UP000287533">
    <property type="component" value="Unassembled WGS sequence"/>
</dbReference>
<evidence type="ECO:0000259" key="8">
    <source>
        <dbReference type="Pfam" id="PF05738"/>
    </source>
</evidence>